<dbReference type="GO" id="GO:0003993">
    <property type="term" value="F:acid phosphatase activity"/>
    <property type="evidence" value="ECO:0007669"/>
    <property type="project" value="InterPro"/>
</dbReference>
<proteinExistence type="predicted"/>
<accession>A0A449IG66</accession>
<reference evidence="5 6" key="1">
    <citation type="submission" date="2019-02" db="EMBL/GenBank/DDBJ databases">
        <authorList>
            <consortium name="Pathogen Informatics"/>
        </authorList>
    </citation>
    <scope>NUCLEOTIDE SEQUENCE [LARGE SCALE GENOMIC DNA]</scope>
    <source>
        <strain evidence="5 6">3012STDY7103891</strain>
    </source>
</reference>
<sequence>MIRPTLLALALFSVINSACAAPDTPLPHSPGAPYAASGLADRIVLTPGADPAREMAVTFRTDTRQQTSQLQLAPALDGPQLAKAAHEVQGTSISLDNENGAALFHQVRLHDLQPGTAYVYRVKGSDGWSEWLQFHTATKTFKPFNFIYMGDVQNDILSLASRSIRQALQSVANPALIVHAGDLVSQREDLVHDDQWGEWNQAGGFNYGMIPQLVAAGNHEYLDGLNPDGSETRTLGPHWSRQFALPQNGVDGLKDTTYFVDYQGVRFIVLDGTSALDMGTLDQQTRWLEQSLKTSPARWNIVVTHQPVYTCARPEDTEPLKTAWKPLFERYAVDLVLQGHDHCYSRVSNEAGRVASKAAQAGGKIQGPVYMVSVAGSKMYGLNDRARQQPDRSAEETQLYQTVDVQDSRLKVRSYTAAGKLYDAFDLERDGKNRNHLREPVKNLPAERACTQTAGPDGFACSSRAK</sequence>
<dbReference type="Gene3D" id="2.60.40.380">
    <property type="entry name" value="Purple acid phosphatase-like, N-terminal"/>
    <property type="match status" value="1"/>
</dbReference>
<dbReference type="SUPFAM" id="SSF56300">
    <property type="entry name" value="Metallo-dependent phosphatases"/>
    <property type="match status" value="1"/>
</dbReference>
<name>A0A449IG66_PSEFR</name>
<dbReference type="PANTHER" id="PTHR22953:SF153">
    <property type="entry name" value="PURPLE ACID PHOSPHATASE"/>
    <property type="match status" value="1"/>
</dbReference>
<dbReference type="PANTHER" id="PTHR22953">
    <property type="entry name" value="ACID PHOSPHATASE RELATED"/>
    <property type="match status" value="1"/>
</dbReference>
<dbReference type="AlphaFoldDB" id="A0A449IG66"/>
<evidence type="ECO:0000256" key="1">
    <source>
        <dbReference type="ARBA" id="ARBA00022729"/>
    </source>
</evidence>
<dbReference type="Proteomes" id="UP000330809">
    <property type="component" value="Unassembled WGS sequence"/>
</dbReference>
<dbReference type="Pfam" id="PF00149">
    <property type="entry name" value="Metallophos"/>
    <property type="match status" value="1"/>
</dbReference>
<dbReference type="InterPro" id="IPR008963">
    <property type="entry name" value="Purple_acid_Pase-like_N"/>
</dbReference>
<evidence type="ECO:0000259" key="3">
    <source>
        <dbReference type="Pfam" id="PF00149"/>
    </source>
</evidence>
<dbReference type="CDD" id="cd00063">
    <property type="entry name" value="FN3"/>
    <property type="match status" value="1"/>
</dbReference>
<dbReference type="RefSeq" id="WP_153379364.1">
    <property type="nucleotide sequence ID" value="NZ_CAACYJ010000018.1"/>
</dbReference>
<keyword evidence="5" id="KW-0378">Hydrolase</keyword>
<organism evidence="5 6">
    <name type="scientific">Pseudomonas fragi</name>
    <dbReference type="NCBI Taxonomy" id="296"/>
    <lineage>
        <taxon>Bacteria</taxon>
        <taxon>Pseudomonadati</taxon>
        <taxon>Pseudomonadota</taxon>
        <taxon>Gammaproteobacteria</taxon>
        <taxon>Pseudomonadales</taxon>
        <taxon>Pseudomonadaceae</taxon>
        <taxon>Pseudomonas</taxon>
    </lineage>
</organism>
<feature type="domain" description="Calcineurin-like phosphoesterase" evidence="3">
    <location>
        <begin position="163"/>
        <end position="344"/>
    </location>
</feature>
<evidence type="ECO:0000259" key="4">
    <source>
        <dbReference type="Pfam" id="PF16656"/>
    </source>
</evidence>
<dbReference type="InterPro" id="IPR004843">
    <property type="entry name" value="Calcineurin-like_PHP"/>
</dbReference>
<dbReference type="SUPFAM" id="SSF49363">
    <property type="entry name" value="Purple acid phosphatase, N-terminal domain"/>
    <property type="match status" value="1"/>
</dbReference>
<evidence type="ECO:0000313" key="6">
    <source>
        <dbReference type="Proteomes" id="UP000330809"/>
    </source>
</evidence>
<dbReference type="Pfam" id="PF16656">
    <property type="entry name" value="Pur_ac_phosph_N"/>
    <property type="match status" value="1"/>
</dbReference>
<feature type="chain" id="PRO_5019399337" evidence="2">
    <location>
        <begin position="21"/>
        <end position="466"/>
    </location>
</feature>
<feature type="domain" description="Purple acid phosphatase N-terminal" evidence="4">
    <location>
        <begin position="41"/>
        <end position="136"/>
    </location>
</feature>
<protein>
    <submittedName>
        <fullName evidence="5">Putative hydrolase</fullName>
    </submittedName>
</protein>
<evidence type="ECO:0000313" key="5">
    <source>
        <dbReference type="EMBL" id="VFB18376.1"/>
    </source>
</evidence>
<dbReference type="Gene3D" id="3.60.21.10">
    <property type="match status" value="1"/>
</dbReference>
<dbReference type="GO" id="GO:0046872">
    <property type="term" value="F:metal ion binding"/>
    <property type="evidence" value="ECO:0007669"/>
    <property type="project" value="InterPro"/>
</dbReference>
<gene>
    <name evidence="5" type="ORF">NCTC10754_00923</name>
</gene>
<dbReference type="InterPro" id="IPR029052">
    <property type="entry name" value="Metallo-depent_PP-like"/>
</dbReference>
<feature type="signal peptide" evidence="2">
    <location>
        <begin position="1"/>
        <end position="20"/>
    </location>
</feature>
<dbReference type="InterPro" id="IPR003961">
    <property type="entry name" value="FN3_dom"/>
</dbReference>
<dbReference type="EMBL" id="CAACYJ010000018">
    <property type="protein sequence ID" value="VFB18376.1"/>
    <property type="molecule type" value="Genomic_DNA"/>
</dbReference>
<dbReference type="InterPro" id="IPR039331">
    <property type="entry name" value="PAPs-like"/>
</dbReference>
<dbReference type="InterPro" id="IPR015914">
    <property type="entry name" value="PAPs_N"/>
</dbReference>
<keyword evidence="1 2" id="KW-0732">Signal</keyword>
<evidence type="ECO:0000256" key="2">
    <source>
        <dbReference type="SAM" id="SignalP"/>
    </source>
</evidence>